<dbReference type="Proteomes" id="UP000254082">
    <property type="component" value="Unassembled WGS sequence"/>
</dbReference>
<evidence type="ECO:0000256" key="3">
    <source>
        <dbReference type="ARBA" id="ARBA00012095"/>
    </source>
</evidence>
<evidence type="ECO:0000313" key="8">
    <source>
        <dbReference type="Proteomes" id="UP000254082"/>
    </source>
</evidence>
<name>A0A380JCJ9_STRDO</name>
<dbReference type="AlphaFoldDB" id="A0A380JCJ9"/>
<evidence type="ECO:0000256" key="2">
    <source>
        <dbReference type="ARBA" id="ARBA00002788"/>
    </source>
</evidence>
<dbReference type="InterPro" id="IPR012844">
    <property type="entry name" value="DhaM_N"/>
</dbReference>
<evidence type="ECO:0000256" key="5">
    <source>
        <dbReference type="ARBA" id="ARBA00046577"/>
    </source>
</evidence>
<dbReference type="NCBIfam" id="TIGR02364">
    <property type="entry name" value="dha_pts"/>
    <property type="match status" value="1"/>
</dbReference>
<dbReference type="EC" id="2.7.1.121" evidence="3"/>
<dbReference type="GO" id="GO:0009401">
    <property type="term" value="P:phosphoenolpyruvate-dependent sugar phosphotransferase system"/>
    <property type="evidence" value="ECO:0007669"/>
    <property type="project" value="InterPro"/>
</dbReference>
<keyword evidence="8" id="KW-1185">Reference proteome</keyword>
<reference evidence="7 8" key="1">
    <citation type="submission" date="2018-06" db="EMBL/GenBank/DDBJ databases">
        <authorList>
            <consortium name="Pathogen Informatics"/>
            <person name="Doyle S."/>
        </authorList>
    </citation>
    <scope>NUCLEOTIDE SEQUENCE [LARGE SCALE GENOMIC DNA]</scope>
    <source>
        <strain evidence="8">NCTC 11391</strain>
    </source>
</reference>
<feature type="domain" description="PTS EIIA type-4" evidence="6">
    <location>
        <begin position="3"/>
        <end position="124"/>
    </location>
</feature>
<dbReference type="SUPFAM" id="SSF53062">
    <property type="entry name" value="PTS system fructose IIA component-like"/>
    <property type="match status" value="1"/>
</dbReference>
<dbReference type="RefSeq" id="WP_003001211.1">
    <property type="nucleotide sequence ID" value="NZ_UHFA01000002.1"/>
</dbReference>
<keyword evidence="7" id="KW-0670">Pyruvate</keyword>
<evidence type="ECO:0000256" key="4">
    <source>
        <dbReference type="ARBA" id="ARBA00022679"/>
    </source>
</evidence>
<gene>
    <name evidence="7" type="primary">dhaM</name>
    <name evidence="7" type="ORF">NCTC11391_00837</name>
</gene>
<keyword evidence="4 7" id="KW-0808">Transferase</keyword>
<sequence>MSNLGIVIVSHSKNIAQGVIDLISEVAKDISITYVGGTKDGGIGTSFDQVQRAIEENDKDTLLAFFDLGSAKMNLEMVADFTDKEVIINSVPIVEGAYTAAALLQAGADLETIRKQLADLSINK</sequence>
<dbReference type="PROSITE" id="PS51096">
    <property type="entry name" value="PTS_EIIA_TYPE_4"/>
    <property type="match status" value="1"/>
</dbReference>
<evidence type="ECO:0000313" key="7">
    <source>
        <dbReference type="EMBL" id="SUN35798.1"/>
    </source>
</evidence>
<dbReference type="Gene3D" id="3.40.50.510">
    <property type="entry name" value="Phosphotransferase system, mannose-type IIA component"/>
    <property type="match status" value="1"/>
</dbReference>
<protein>
    <recommendedName>
        <fullName evidence="3">phosphoenolpyruvate--glycerone phosphotransferase</fullName>
        <ecNumber evidence="3">2.7.1.121</ecNumber>
    </recommendedName>
</protein>
<evidence type="ECO:0000256" key="1">
    <source>
        <dbReference type="ARBA" id="ARBA00001113"/>
    </source>
</evidence>
<comment type="catalytic activity">
    <reaction evidence="1">
        <text>dihydroxyacetone + phosphoenolpyruvate = dihydroxyacetone phosphate + pyruvate</text>
        <dbReference type="Rhea" id="RHEA:18381"/>
        <dbReference type="ChEBI" id="CHEBI:15361"/>
        <dbReference type="ChEBI" id="CHEBI:16016"/>
        <dbReference type="ChEBI" id="CHEBI:57642"/>
        <dbReference type="ChEBI" id="CHEBI:58702"/>
        <dbReference type="EC" id="2.7.1.121"/>
    </reaction>
</comment>
<dbReference type="PANTHER" id="PTHR38594:SF1">
    <property type="entry name" value="PEP-DEPENDENT DIHYDROXYACETONE KINASE, PHOSPHORYL DONOR SUBUNIT DHAM"/>
    <property type="match status" value="1"/>
</dbReference>
<proteinExistence type="predicted"/>
<evidence type="ECO:0000259" key="6">
    <source>
        <dbReference type="PROSITE" id="PS51096"/>
    </source>
</evidence>
<organism evidence="7 8">
    <name type="scientific">Streptococcus downei MFe28</name>
    <dbReference type="NCBI Taxonomy" id="764290"/>
    <lineage>
        <taxon>Bacteria</taxon>
        <taxon>Bacillati</taxon>
        <taxon>Bacillota</taxon>
        <taxon>Bacilli</taxon>
        <taxon>Lactobacillales</taxon>
        <taxon>Streptococcaceae</taxon>
        <taxon>Streptococcus</taxon>
    </lineage>
</organism>
<dbReference type="InterPro" id="IPR039643">
    <property type="entry name" value="DhaM"/>
</dbReference>
<dbReference type="InterPro" id="IPR036662">
    <property type="entry name" value="PTS_EIIA_man-typ_sf"/>
</dbReference>
<dbReference type="OrthoDB" id="7065393at2"/>
<dbReference type="InterPro" id="IPR004701">
    <property type="entry name" value="PTS_EIIA_man-typ"/>
</dbReference>
<comment type="function">
    <text evidence="2">Component of the dihydroxyacetone kinase complex, which is responsible for the phosphoenolpyruvate (PEP)-dependent phosphorylation of dihydroxyacetone. DhaM serves as the phosphoryl donor. Is phosphorylated by phosphoenolpyruvate in an EI- and HPr-dependent reaction, and a phosphorelay system on histidine residues finally leads to phosphoryl transfer to DhaL and dihydroxyacetone.</text>
</comment>
<dbReference type="Pfam" id="PF03610">
    <property type="entry name" value="EIIA-man"/>
    <property type="match status" value="1"/>
</dbReference>
<comment type="subunit">
    <text evidence="5">Homodimer. The dihydroxyacetone kinase complex is composed of a homodimer of DhaM, a homodimer of DhaK and the subunit DhaL.</text>
</comment>
<dbReference type="GO" id="GO:0019563">
    <property type="term" value="P:glycerol catabolic process"/>
    <property type="evidence" value="ECO:0007669"/>
    <property type="project" value="InterPro"/>
</dbReference>
<dbReference type="PANTHER" id="PTHR38594">
    <property type="entry name" value="PEP-DEPENDENT DIHYDROXYACETONE KINASE, PHOSPHORYL DONOR SUBUNIT DHAM"/>
    <property type="match status" value="1"/>
</dbReference>
<accession>A0A380JCJ9</accession>
<dbReference type="GO" id="GO:0047324">
    <property type="term" value="F:phosphoenolpyruvate-glycerone phosphotransferase activity"/>
    <property type="evidence" value="ECO:0007669"/>
    <property type="project" value="UniProtKB-EC"/>
</dbReference>
<dbReference type="EMBL" id="UHFA01000002">
    <property type="protein sequence ID" value="SUN35798.1"/>
    <property type="molecule type" value="Genomic_DNA"/>
</dbReference>
<dbReference type="GO" id="GO:0016020">
    <property type="term" value="C:membrane"/>
    <property type="evidence" value="ECO:0007669"/>
    <property type="project" value="InterPro"/>
</dbReference>